<dbReference type="InterPro" id="IPR029016">
    <property type="entry name" value="GAF-like_dom_sf"/>
</dbReference>
<dbReference type="OrthoDB" id="9812358at2"/>
<dbReference type="InterPro" id="IPR003018">
    <property type="entry name" value="GAF"/>
</dbReference>
<dbReference type="Pfam" id="PF01590">
    <property type="entry name" value="GAF"/>
    <property type="match status" value="1"/>
</dbReference>
<accession>A0A4Z0M183</accession>
<sequence>MARGTGPVRGGNDLRSGARSAIISPRQADRRGAGNAHGSSGLTERLAMSAPEPGIPLLAEQSRSGDGGYHGMQKPAYPDDEAARQASLDALQILDTLPEERFDRLARLASVILDTPVAVMSLVDRERQWFKAMVGLTAREYPRDSSFCGHTILQETTMVVPDALEDERFRNNPLVVTDPNIRFYAGQPIKSPDGRTIGTLSVIDQVPRNYPAERQLAALRDLASILEEELCRSADATRAEDATGAPWPADIEAMIRAGGSARLLLDQDLVLRRFTPCARDYFAVQREDMDKPLSAVECYLDYPSMMQDLANVAAYGDTSQRLVDSVSGRKIAVELSPFREAGHARYSVIVSLLDVTTREQACDLEHVLDGLPERVAAIDRSGKIFLTNRAWDTFSKQIGDPLLLKTSIGTDFIEMCRKNGRKDAAATARALRDILDGKRLSFTNLYDYELDGEERSYIMTITATGYRNQGIIAIVSNIEVTDWRRRGDLYSAVGAD</sequence>
<dbReference type="EMBL" id="SRLE01000008">
    <property type="protein sequence ID" value="TGD73128.1"/>
    <property type="molecule type" value="Genomic_DNA"/>
</dbReference>
<name>A0A4Z0M183_9GAMM</name>
<comment type="caution">
    <text evidence="3">The sequence shown here is derived from an EMBL/GenBank/DDBJ whole genome shotgun (WGS) entry which is preliminary data.</text>
</comment>
<feature type="region of interest" description="Disordered" evidence="1">
    <location>
        <begin position="1"/>
        <end position="77"/>
    </location>
</feature>
<dbReference type="Pfam" id="PF13596">
    <property type="entry name" value="PAS_10"/>
    <property type="match status" value="1"/>
</dbReference>
<dbReference type="PANTHER" id="PTHR43102:SF2">
    <property type="entry name" value="GAF DOMAIN-CONTAINING PROTEIN"/>
    <property type="match status" value="1"/>
</dbReference>
<dbReference type="Gene3D" id="3.30.450.40">
    <property type="match status" value="1"/>
</dbReference>
<gene>
    <name evidence="3" type="ORF">E4634_12680</name>
</gene>
<reference evidence="3 4" key="1">
    <citation type="submission" date="2019-04" db="EMBL/GenBank/DDBJ databases">
        <title>Taxonomy of novel Haliea sp. from mangrove soil of West Coast of India.</title>
        <authorList>
            <person name="Verma A."/>
            <person name="Kumar P."/>
            <person name="Krishnamurthi S."/>
        </authorList>
    </citation>
    <scope>NUCLEOTIDE SEQUENCE [LARGE SCALE GENOMIC DNA]</scope>
    <source>
        <strain evidence="3 4">SAOS-164</strain>
    </source>
</reference>
<evidence type="ECO:0000256" key="1">
    <source>
        <dbReference type="SAM" id="MobiDB-lite"/>
    </source>
</evidence>
<feature type="domain" description="GAF" evidence="2">
    <location>
        <begin position="97"/>
        <end position="240"/>
    </location>
</feature>
<evidence type="ECO:0000259" key="2">
    <source>
        <dbReference type="SMART" id="SM00065"/>
    </source>
</evidence>
<dbReference type="SUPFAM" id="SSF55781">
    <property type="entry name" value="GAF domain-like"/>
    <property type="match status" value="1"/>
</dbReference>
<organism evidence="3 4">
    <name type="scientific">Mangrovimicrobium sediminis</name>
    <dbReference type="NCBI Taxonomy" id="2562682"/>
    <lineage>
        <taxon>Bacteria</taxon>
        <taxon>Pseudomonadati</taxon>
        <taxon>Pseudomonadota</taxon>
        <taxon>Gammaproteobacteria</taxon>
        <taxon>Cellvibrionales</taxon>
        <taxon>Halieaceae</taxon>
        <taxon>Mangrovimicrobium</taxon>
    </lineage>
</organism>
<dbReference type="PANTHER" id="PTHR43102">
    <property type="entry name" value="SLR1143 PROTEIN"/>
    <property type="match status" value="1"/>
</dbReference>
<dbReference type="AlphaFoldDB" id="A0A4Z0M183"/>
<keyword evidence="4" id="KW-1185">Reference proteome</keyword>
<evidence type="ECO:0000313" key="3">
    <source>
        <dbReference type="EMBL" id="TGD73128.1"/>
    </source>
</evidence>
<proteinExistence type="predicted"/>
<evidence type="ECO:0000313" key="4">
    <source>
        <dbReference type="Proteomes" id="UP000298050"/>
    </source>
</evidence>
<dbReference type="Proteomes" id="UP000298050">
    <property type="component" value="Unassembled WGS sequence"/>
</dbReference>
<protein>
    <submittedName>
        <fullName evidence="3">GAF domain-containing protein</fullName>
    </submittedName>
</protein>
<dbReference type="SMART" id="SM00065">
    <property type="entry name" value="GAF"/>
    <property type="match status" value="1"/>
</dbReference>